<feature type="domain" description="NADH:flavin oxidoreductase/NADH oxidase N-terminal" evidence="4">
    <location>
        <begin position="2"/>
        <end position="349"/>
    </location>
</feature>
<gene>
    <name evidence="5" type="ORF">G6M46_14540</name>
</gene>
<evidence type="ECO:0000256" key="3">
    <source>
        <dbReference type="ARBA" id="ARBA00023002"/>
    </source>
</evidence>
<dbReference type="PANTHER" id="PTHR22893">
    <property type="entry name" value="NADH OXIDOREDUCTASE-RELATED"/>
    <property type="match status" value="1"/>
</dbReference>
<proteinExistence type="inferred from homology"/>
<evidence type="ECO:0000313" key="6">
    <source>
        <dbReference type="Proteomes" id="UP000702952"/>
    </source>
</evidence>
<dbReference type="InterPro" id="IPR045247">
    <property type="entry name" value="Oye-like"/>
</dbReference>
<evidence type="ECO:0000313" key="5">
    <source>
        <dbReference type="EMBL" id="NTC29363.1"/>
    </source>
</evidence>
<dbReference type="Proteomes" id="UP000702952">
    <property type="component" value="Unassembled WGS sequence"/>
</dbReference>
<evidence type="ECO:0000259" key="4">
    <source>
        <dbReference type="Pfam" id="PF00724"/>
    </source>
</evidence>
<dbReference type="SUPFAM" id="SSF51395">
    <property type="entry name" value="FMN-linked oxidoreductases"/>
    <property type="match status" value="1"/>
</dbReference>
<dbReference type="PANTHER" id="PTHR22893:SF91">
    <property type="entry name" value="NADPH DEHYDROGENASE 2-RELATED"/>
    <property type="match status" value="1"/>
</dbReference>
<dbReference type="AlphaFoldDB" id="A0AA44F607"/>
<dbReference type="GO" id="GO:0005829">
    <property type="term" value="C:cytosol"/>
    <property type="evidence" value="ECO:0007669"/>
    <property type="project" value="UniProtKB-ARBA"/>
</dbReference>
<comment type="cofactor">
    <cofactor evidence="1">
        <name>FMN</name>
        <dbReference type="ChEBI" id="CHEBI:58210"/>
    </cofactor>
</comment>
<dbReference type="RefSeq" id="WP_065658888.1">
    <property type="nucleotide sequence ID" value="NZ_CP123840.1"/>
</dbReference>
<dbReference type="FunFam" id="3.20.20.70:FF:000059">
    <property type="entry name" value="N-ethylmaleimide reductase, FMN-linked"/>
    <property type="match status" value="1"/>
</dbReference>
<name>A0AA44F607_AGRTU</name>
<comment type="similarity">
    <text evidence="2">Belongs to the NADH:flavin oxidoreductase/NADH oxidase family.</text>
</comment>
<dbReference type="GO" id="GO:0016628">
    <property type="term" value="F:oxidoreductase activity, acting on the CH-CH group of donors, NAD or NADP as acceptor"/>
    <property type="evidence" value="ECO:0007669"/>
    <property type="project" value="UniProtKB-ARBA"/>
</dbReference>
<protein>
    <submittedName>
        <fullName evidence="5">Alkene reductase</fullName>
    </submittedName>
</protein>
<keyword evidence="3" id="KW-0560">Oxidoreductase</keyword>
<dbReference type="EMBL" id="JAAMAY010000024">
    <property type="protein sequence ID" value="NTC29363.1"/>
    <property type="molecule type" value="Genomic_DNA"/>
</dbReference>
<evidence type="ECO:0000256" key="1">
    <source>
        <dbReference type="ARBA" id="ARBA00001917"/>
    </source>
</evidence>
<dbReference type="GO" id="GO:0010181">
    <property type="term" value="F:FMN binding"/>
    <property type="evidence" value="ECO:0007669"/>
    <property type="project" value="InterPro"/>
</dbReference>
<dbReference type="InterPro" id="IPR001155">
    <property type="entry name" value="OxRdtase_FMN_N"/>
</dbReference>
<reference evidence="5" key="1">
    <citation type="journal article" date="2020" name="Science">
        <title>Unexpected conservation and global transmission of agrobacterial virulence plasmids.</title>
        <authorList>
            <person name="Weisberg A.J."/>
            <person name="Davis E.W. 2nd"/>
            <person name="Tabima J."/>
            <person name="Belcher M.S."/>
            <person name="Miller M."/>
            <person name="Kuo C.H."/>
            <person name="Loper J.E."/>
            <person name="Grunwald N.J."/>
            <person name="Putnam M.L."/>
            <person name="Chang J.H."/>
        </authorList>
    </citation>
    <scope>NUCLEOTIDE SEQUENCE</scope>
    <source>
        <strain evidence="5">17-1853-1a</strain>
    </source>
</reference>
<dbReference type="CDD" id="cd02933">
    <property type="entry name" value="OYE_like_FMN"/>
    <property type="match status" value="1"/>
</dbReference>
<sequence>MKLLEPLKLGPFTLKNRIVMAPLARSRGDDNRAPKDLVATHYAQRATAGLIITEANHISTQSATRAHATAHYTAHQNHAWKKVVSAIHAAGGVVFQQIYHVGRKSLLSGMPNGETPVAPSAIAAYGGIMKPDGLEEFPVPRPLELHEIPQIVEDYRHAVRLAGAAKFDGVEILAGNGFLLDQFLRDSTNLRTDEYGGPIENRARLLFEVVDAAIDEVGADRIGVRISPHFRADKIDDSDPVSTFSYVVRELEKRKIAYLHILEGTEYDESGDIPLYQRLVSKSTKGGAGPRPGHPFLAPILRQLFSGPIILNSGYDRDSAENAVATGVADAISFGRLYISNPDLPERFRLNASLTEPDTSTFYTNGPEGYIDYPFLADQQRLSQPA</sequence>
<organism evidence="5 6">
    <name type="scientific">Agrobacterium tumefaciens</name>
    <dbReference type="NCBI Taxonomy" id="358"/>
    <lineage>
        <taxon>Bacteria</taxon>
        <taxon>Pseudomonadati</taxon>
        <taxon>Pseudomonadota</taxon>
        <taxon>Alphaproteobacteria</taxon>
        <taxon>Hyphomicrobiales</taxon>
        <taxon>Rhizobiaceae</taxon>
        <taxon>Rhizobium/Agrobacterium group</taxon>
        <taxon>Agrobacterium</taxon>
        <taxon>Agrobacterium tumefaciens complex</taxon>
    </lineage>
</organism>
<accession>A0AA44F607</accession>
<dbReference type="Gene3D" id="3.20.20.70">
    <property type="entry name" value="Aldolase class I"/>
    <property type="match status" value="1"/>
</dbReference>
<dbReference type="Pfam" id="PF00724">
    <property type="entry name" value="Oxidored_FMN"/>
    <property type="match status" value="1"/>
</dbReference>
<comment type="caution">
    <text evidence="5">The sequence shown here is derived from an EMBL/GenBank/DDBJ whole genome shotgun (WGS) entry which is preliminary data.</text>
</comment>
<dbReference type="InterPro" id="IPR013785">
    <property type="entry name" value="Aldolase_TIM"/>
</dbReference>
<evidence type="ECO:0000256" key="2">
    <source>
        <dbReference type="ARBA" id="ARBA00005979"/>
    </source>
</evidence>